<dbReference type="Gene3D" id="3.30.450.40">
    <property type="match status" value="1"/>
</dbReference>
<keyword evidence="11" id="KW-0902">Two-component regulatory system</keyword>
<gene>
    <name evidence="14" type="ORF">SAMN05421872_10480</name>
</gene>
<dbReference type="Pfam" id="PF00512">
    <property type="entry name" value="HisKA"/>
    <property type="match status" value="1"/>
</dbReference>
<dbReference type="Gene3D" id="3.30.565.10">
    <property type="entry name" value="Histidine kinase-like ATPase, C-terminal domain"/>
    <property type="match status" value="1"/>
</dbReference>
<comment type="catalytic activity">
    <reaction evidence="1">
        <text>ATP + protein L-histidine = ADP + protein N-phospho-L-histidine.</text>
        <dbReference type="EC" id="2.7.13.3"/>
    </reaction>
</comment>
<dbReference type="EMBL" id="FMZM01000004">
    <property type="protein sequence ID" value="SDC81466.1"/>
    <property type="molecule type" value="Genomic_DNA"/>
</dbReference>
<keyword evidence="10" id="KW-0067">ATP-binding</keyword>
<keyword evidence="6" id="KW-0597">Phosphoprotein</keyword>
<proteinExistence type="predicted"/>
<evidence type="ECO:0000256" key="4">
    <source>
        <dbReference type="ARBA" id="ARBA00012438"/>
    </source>
</evidence>
<dbReference type="GO" id="GO:0045121">
    <property type="term" value="C:membrane raft"/>
    <property type="evidence" value="ECO:0007669"/>
    <property type="project" value="UniProtKB-SubCell"/>
</dbReference>
<keyword evidence="12" id="KW-0472">Membrane</keyword>
<sequence length="590" mass="63319">MTAPADGSAWSDSSARAVLQLMVESVAEMIGFETAVLSVVLDGLLVTVAYTGSEEWREYVFEHADPISSLDQVAEQGTSWGRFTFLAAEEYDGELDGSWFVAADEPLDVPDAWHPLDALIGFLRDDDGTLVGCLSVDRPISRMRPDDAQRRLLERYAAQTERAVLTAFEREELVQQIAHAEAARRLVRSASMPAHASLQAVLEYTYQPLVEGFTASGSWIQVLGTDGPSIGYARSRDSDVVTLPDPMVEMARELAPRLWAEQRAVVVTADGSPVPPGTDVGDRVRALATEQLADFELASALAVPLGAGGECVGLLVLTRGPDDPTWSPVEAASAQEIGHDLGAALVTARALERERNLVRELQQLDDYRTQLIATLSHELRTPLTVISGNLEMLGELDLEETARRYHQAMTRGTHRMGKVVDDLLLLARVSDPQHPLVPVPVDVGAVTADVVALVESTARAKGLRLRVDLGPGGLVVPGDANEIDQVVGNLTSNAVKYTQAGGTVAVSAVRRDDTVVVEVADDGLGISEEDQVGLFRAFFRTTNPDALREPGTGLGLAIVATIVERHRGSVRVSSELGRGTTFTVTLPTGG</sequence>
<name>A0A1G6PPP3_9ACTN</name>
<dbReference type="STRING" id="1045774.SAMN05421872_10480"/>
<dbReference type="GO" id="GO:0000155">
    <property type="term" value="F:phosphorelay sensor kinase activity"/>
    <property type="evidence" value="ECO:0007669"/>
    <property type="project" value="InterPro"/>
</dbReference>
<evidence type="ECO:0000256" key="9">
    <source>
        <dbReference type="ARBA" id="ARBA00022777"/>
    </source>
</evidence>
<keyword evidence="7" id="KW-0808">Transferase</keyword>
<dbReference type="PANTHER" id="PTHR43711:SF1">
    <property type="entry name" value="HISTIDINE KINASE 1"/>
    <property type="match status" value="1"/>
</dbReference>
<dbReference type="InterPro" id="IPR050736">
    <property type="entry name" value="Sensor_HK_Regulatory"/>
</dbReference>
<evidence type="ECO:0000256" key="7">
    <source>
        <dbReference type="ARBA" id="ARBA00022679"/>
    </source>
</evidence>
<dbReference type="PROSITE" id="PS50109">
    <property type="entry name" value="HIS_KIN"/>
    <property type="match status" value="1"/>
</dbReference>
<dbReference type="SUPFAM" id="SSF55874">
    <property type="entry name" value="ATPase domain of HSP90 chaperone/DNA topoisomerase II/histidine kinase"/>
    <property type="match status" value="1"/>
</dbReference>
<dbReference type="Pfam" id="PF02518">
    <property type="entry name" value="HATPase_c"/>
    <property type="match status" value="1"/>
</dbReference>
<dbReference type="SUPFAM" id="SSF47384">
    <property type="entry name" value="Homodimeric domain of signal transducing histidine kinase"/>
    <property type="match status" value="1"/>
</dbReference>
<feature type="domain" description="Histidine kinase" evidence="13">
    <location>
        <begin position="374"/>
        <end position="590"/>
    </location>
</feature>
<dbReference type="InterPro" id="IPR036890">
    <property type="entry name" value="HATPase_C_sf"/>
</dbReference>
<dbReference type="GO" id="GO:0005524">
    <property type="term" value="F:ATP binding"/>
    <property type="evidence" value="ECO:0007669"/>
    <property type="project" value="UniProtKB-KW"/>
</dbReference>
<dbReference type="InterPro" id="IPR003018">
    <property type="entry name" value="GAF"/>
</dbReference>
<evidence type="ECO:0000256" key="11">
    <source>
        <dbReference type="ARBA" id="ARBA00023012"/>
    </source>
</evidence>
<dbReference type="SMART" id="SM00387">
    <property type="entry name" value="HATPase_c"/>
    <property type="match status" value="1"/>
</dbReference>
<evidence type="ECO:0000256" key="1">
    <source>
        <dbReference type="ARBA" id="ARBA00000085"/>
    </source>
</evidence>
<evidence type="ECO:0000256" key="12">
    <source>
        <dbReference type="ARBA" id="ARBA00023136"/>
    </source>
</evidence>
<dbReference type="InterPro" id="IPR036097">
    <property type="entry name" value="HisK_dim/P_sf"/>
</dbReference>
<dbReference type="SUPFAM" id="SSF55781">
    <property type="entry name" value="GAF domain-like"/>
    <property type="match status" value="2"/>
</dbReference>
<protein>
    <recommendedName>
        <fullName evidence="4">histidine kinase</fullName>
        <ecNumber evidence="4">2.7.13.3</ecNumber>
    </recommendedName>
</protein>
<dbReference type="AlphaFoldDB" id="A0A1G6PPP3"/>
<dbReference type="InterPro" id="IPR029016">
    <property type="entry name" value="GAF-like_dom_sf"/>
</dbReference>
<evidence type="ECO:0000256" key="10">
    <source>
        <dbReference type="ARBA" id="ARBA00022840"/>
    </source>
</evidence>
<dbReference type="FunFam" id="1.10.287.130:FF:000001">
    <property type="entry name" value="Two-component sensor histidine kinase"/>
    <property type="match status" value="1"/>
</dbReference>
<evidence type="ECO:0000256" key="6">
    <source>
        <dbReference type="ARBA" id="ARBA00022553"/>
    </source>
</evidence>
<dbReference type="Gene3D" id="1.10.287.130">
    <property type="match status" value="1"/>
</dbReference>
<evidence type="ECO:0000256" key="5">
    <source>
        <dbReference type="ARBA" id="ARBA00022475"/>
    </source>
</evidence>
<dbReference type="InterPro" id="IPR003661">
    <property type="entry name" value="HisK_dim/P_dom"/>
</dbReference>
<dbReference type="RefSeq" id="WP_090853733.1">
    <property type="nucleotide sequence ID" value="NZ_FMZM01000004.1"/>
</dbReference>
<evidence type="ECO:0000313" key="14">
    <source>
        <dbReference type="EMBL" id="SDC81466.1"/>
    </source>
</evidence>
<comment type="subcellular location">
    <subcellularLocation>
        <location evidence="2">Cell membrane</location>
    </subcellularLocation>
    <subcellularLocation>
        <location evidence="3">Membrane raft</location>
        <topology evidence="3">Multi-pass membrane protein</topology>
    </subcellularLocation>
</comment>
<dbReference type="EC" id="2.7.13.3" evidence="4"/>
<evidence type="ECO:0000256" key="2">
    <source>
        <dbReference type="ARBA" id="ARBA00004236"/>
    </source>
</evidence>
<dbReference type="Pfam" id="PF01590">
    <property type="entry name" value="GAF"/>
    <property type="match status" value="1"/>
</dbReference>
<dbReference type="InterPro" id="IPR005467">
    <property type="entry name" value="His_kinase_dom"/>
</dbReference>
<accession>A0A1G6PPP3</accession>
<evidence type="ECO:0000259" key="13">
    <source>
        <dbReference type="PROSITE" id="PS50109"/>
    </source>
</evidence>
<keyword evidence="9 14" id="KW-0418">Kinase</keyword>
<organism evidence="14 15">
    <name type="scientific">Nocardioides lianchengensis</name>
    <dbReference type="NCBI Taxonomy" id="1045774"/>
    <lineage>
        <taxon>Bacteria</taxon>
        <taxon>Bacillati</taxon>
        <taxon>Actinomycetota</taxon>
        <taxon>Actinomycetes</taxon>
        <taxon>Propionibacteriales</taxon>
        <taxon>Nocardioidaceae</taxon>
        <taxon>Nocardioides</taxon>
    </lineage>
</organism>
<evidence type="ECO:0000256" key="3">
    <source>
        <dbReference type="ARBA" id="ARBA00004314"/>
    </source>
</evidence>
<dbReference type="PRINTS" id="PR00344">
    <property type="entry name" value="BCTRLSENSOR"/>
</dbReference>
<dbReference type="Proteomes" id="UP000199034">
    <property type="component" value="Unassembled WGS sequence"/>
</dbReference>
<dbReference type="SMART" id="SM00065">
    <property type="entry name" value="GAF"/>
    <property type="match status" value="1"/>
</dbReference>
<evidence type="ECO:0000313" key="15">
    <source>
        <dbReference type="Proteomes" id="UP000199034"/>
    </source>
</evidence>
<dbReference type="InterPro" id="IPR003594">
    <property type="entry name" value="HATPase_dom"/>
</dbReference>
<evidence type="ECO:0000256" key="8">
    <source>
        <dbReference type="ARBA" id="ARBA00022741"/>
    </source>
</evidence>
<dbReference type="PANTHER" id="PTHR43711">
    <property type="entry name" value="TWO-COMPONENT HISTIDINE KINASE"/>
    <property type="match status" value="1"/>
</dbReference>
<reference evidence="15" key="1">
    <citation type="submission" date="2016-10" db="EMBL/GenBank/DDBJ databases">
        <authorList>
            <person name="Varghese N."/>
            <person name="Submissions S."/>
        </authorList>
    </citation>
    <scope>NUCLEOTIDE SEQUENCE [LARGE SCALE GENOMIC DNA]</scope>
    <source>
        <strain evidence="15">CGMCC 4.6858</strain>
    </source>
</reference>
<dbReference type="GO" id="GO:0005886">
    <property type="term" value="C:plasma membrane"/>
    <property type="evidence" value="ECO:0007669"/>
    <property type="project" value="UniProtKB-SubCell"/>
</dbReference>
<dbReference type="CDD" id="cd00082">
    <property type="entry name" value="HisKA"/>
    <property type="match status" value="1"/>
</dbReference>
<dbReference type="InterPro" id="IPR004358">
    <property type="entry name" value="Sig_transdc_His_kin-like_C"/>
</dbReference>
<keyword evidence="15" id="KW-1185">Reference proteome</keyword>
<dbReference type="SMART" id="SM00388">
    <property type="entry name" value="HisKA"/>
    <property type="match status" value="1"/>
</dbReference>
<dbReference type="FunFam" id="3.30.565.10:FF:000023">
    <property type="entry name" value="PAS domain-containing sensor histidine kinase"/>
    <property type="match status" value="1"/>
</dbReference>
<keyword evidence="8" id="KW-0547">Nucleotide-binding</keyword>
<keyword evidence="5" id="KW-1003">Cell membrane</keyword>